<reference evidence="9" key="1">
    <citation type="journal article" date="2014" name="Int. J. Syst. Evol. Microbiol.">
        <title>Complete genome sequence of Corynebacterium casei LMG S-19264T (=DSM 44701T), isolated from a smear-ripened cheese.</title>
        <authorList>
            <consortium name="US DOE Joint Genome Institute (JGI-PGF)"/>
            <person name="Walter F."/>
            <person name="Albersmeier A."/>
            <person name="Kalinowski J."/>
            <person name="Ruckert C."/>
        </authorList>
    </citation>
    <scope>NUCLEOTIDE SEQUENCE</scope>
    <source>
        <strain evidence="9">CGMCC 1.15519</strain>
    </source>
</reference>
<name>A0A916ZSC6_9SPHN</name>
<evidence type="ECO:0000256" key="1">
    <source>
        <dbReference type="ARBA" id="ARBA00022448"/>
    </source>
</evidence>
<sequence>MSKHPLQTALLAAACTAAFVAPAIAQTAPASDPIAARQALMEQNGKDTKTGADMLKGAVPYDAAKAKAIFQGMNDVAAKFGGLFPKGTETGGKTEAAPAIWTKPADFKAALAKFQADTAAAATGDLSTTAAFGTAFGKVTANCKACHESLRVKKG</sequence>
<comment type="PTM">
    <text evidence="7">Binds 1 heme group per subunit.</text>
</comment>
<dbReference type="GO" id="GO:0005506">
    <property type="term" value="F:iron ion binding"/>
    <property type="evidence" value="ECO:0007669"/>
    <property type="project" value="InterPro"/>
</dbReference>
<accession>A0A916ZSC6</accession>
<keyword evidence="3 6" id="KW-0479">Metal-binding</keyword>
<dbReference type="Pfam" id="PF01322">
    <property type="entry name" value="Cytochrom_C_2"/>
    <property type="match status" value="1"/>
</dbReference>
<keyword evidence="1" id="KW-0813">Transport</keyword>
<dbReference type="Gene3D" id="1.20.120.10">
    <property type="entry name" value="Cytochrome c/b562"/>
    <property type="match status" value="1"/>
</dbReference>
<evidence type="ECO:0000256" key="2">
    <source>
        <dbReference type="ARBA" id="ARBA00022617"/>
    </source>
</evidence>
<dbReference type="GO" id="GO:0022900">
    <property type="term" value="P:electron transport chain"/>
    <property type="evidence" value="ECO:0007669"/>
    <property type="project" value="InterPro"/>
</dbReference>
<evidence type="ECO:0000256" key="8">
    <source>
        <dbReference type="SAM" id="SignalP"/>
    </source>
</evidence>
<keyword evidence="2 7" id="KW-0349">Heme</keyword>
<dbReference type="PIRSF" id="PIRSF000027">
    <property type="entry name" value="Cytc_c_prime"/>
    <property type="match status" value="1"/>
</dbReference>
<keyword evidence="4" id="KW-0249">Electron transport</keyword>
<organism evidence="9 10">
    <name type="scientific">Sandarakinorhabdus glacialis</name>
    <dbReference type="NCBI Taxonomy" id="1614636"/>
    <lineage>
        <taxon>Bacteria</taxon>
        <taxon>Pseudomonadati</taxon>
        <taxon>Pseudomonadota</taxon>
        <taxon>Alphaproteobacteria</taxon>
        <taxon>Sphingomonadales</taxon>
        <taxon>Sphingosinicellaceae</taxon>
        <taxon>Sandarakinorhabdus</taxon>
    </lineage>
</organism>
<evidence type="ECO:0000256" key="7">
    <source>
        <dbReference type="PIRSR" id="PIRSR000027-2"/>
    </source>
</evidence>
<comment type="caution">
    <text evidence="9">The sequence shown here is derived from an EMBL/GenBank/DDBJ whole genome shotgun (WGS) entry which is preliminary data.</text>
</comment>
<feature type="binding site" description="covalent" evidence="7">
    <location>
        <position position="143"/>
    </location>
    <ligand>
        <name>heme c</name>
        <dbReference type="ChEBI" id="CHEBI:61717"/>
    </ligand>
</feature>
<dbReference type="GO" id="GO:0042597">
    <property type="term" value="C:periplasmic space"/>
    <property type="evidence" value="ECO:0007669"/>
    <property type="project" value="InterPro"/>
</dbReference>
<dbReference type="SUPFAM" id="SSF47175">
    <property type="entry name" value="Cytochromes"/>
    <property type="match status" value="1"/>
</dbReference>
<feature type="binding site" description="covalent" evidence="7">
    <location>
        <position position="146"/>
    </location>
    <ligand>
        <name>heme c</name>
        <dbReference type="ChEBI" id="CHEBI:61717"/>
    </ligand>
</feature>
<dbReference type="InterPro" id="IPR010980">
    <property type="entry name" value="Cyt_c/b562"/>
</dbReference>
<evidence type="ECO:0000313" key="9">
    <source>
        <dbReference type="EMBL" id="GGE11692.1"/>
    </source>
</evidence>
<keyword evidence="10" id="KW-1185">Reference proteome</keyword>
<evidence type="ECO:0000256" key="5">
    <source>
        <dbReference type="ARBA" id="ARBA00023004"/>
    </source>
</evidence>
<evidence type="ECO:0000313" key="10">
    <source>
        <dbReference type="Proteomes" id="UP000635071"/>
    </source>
</evidence>
<reference evidence="9" key="2">
    <citation type="submission" date="2020-09" db="EMBL/GenBank/DDBJ databases">
        <authorList>
            <person name="Sun Q."/>
            <person name="Zhou Y."/>
        </authorList>
    </citation>
    <scope>NUCLEOTIDE SEQUENCE</scope>
    <source>
        <strain evidence="9">CGMCC 1.15519</strain>
    </source>
</reference>
<feature type="chain" id="PRO_5037985240" evidence="8">
    <location>
        <begin position="26"/>
        <end position="155"/>
    </location>
</feature>
<evidence type="ECO:0000256" key="4">
    <source>
        <dbReference type="ARBA" id="ARBA00022982"/>
    </source>
</evidence>
<feature type="binding site" description="axial binding residue" evidence="6">
    <location>
        <position position="147"/>
    </location>
    <ligand>
        <name>heme c</name>
        <dbReference type="ChEBI" id="CHEBI:61717"/>
    </ligand>
    <ligandPart>
        <name>Fe</name>
        <dbReference type="ChEBI" id="CHEBI:18248"/>
    </ligandPart>
</feature>
<dbReference type="InterPro" id="IPR002321">
    <property type="entry name" value="Cyt_c_II"/>
</dbReference>
<protein>
    <submittedName>
        <fullName evidence="9">Cytochrome c</fullName>
    </submittedName>
</protein>
<evidence type="ECO:0000256" key="3">
    <source>
        <dbReference type="ARBA" id="ARBA00022723"/>
    </source>
</evidence>
<gene>
    <name evidence="9" type="ORF">GCM10011529_17490</name>
</gene>
<dbReference type="InterPro" id="IPR012127">
    <property type="entry name" value="Cyt_c_prime"/>
</dbReference>
<dbReference type="PROSITE" id="PS51009">
    <property type="entry name" value="CYTCII"/>
    <property type="match status" value="1"/>
</dbReference>
<dbReference type="AlphaFoldDB" id="A0A916ZSC6"/>
<dbReference type="RefSeq" id="WP_188762563.1">
    <property type="nucleotide sequence ID" value="NZ_BMJM01000005.1"/>
</dbReference>
<feature type="signal peptide" evidence="8">
    <location>
        <begin position="1"/>
        <end position="25"/>
    </location>
</feature>
<dbReference type="GO" id="GO:0009055">
    <property type="term" value="F:electron transfer activity"/>
    <property type="evidence" value="ECO:0007669"/>
    <property type="project" value="InterPro"/>
</dbReference>
<evidence type="ECO:0000256" key="6">
    <source>
        <dbReference type="PIRSR" id="PIRSR000027-1"/>
    </source>
</evidence>
<proteinExistence type="predicted"/>
<dbReference type="PROSITE" id="PS51257">
    <property type="entry name" value="PROKAR_LIPOPROTEIN"/>
    <property type="match status" value="1"/>
</dbReference>
<dbReference type="GO" id="GO:0020037">
    <property type="term" value="F:heme binding"/>
    <property type="evidence" value="ECO:0007669"/>
    <property type="project" value="InterPro"/>
</dbReference>
<keyword evidence="5 6" id="KW-0408">Iron</keyword>
<keyword evidence="8" id="KW-0732">Signal</keyword>
<dbReference type="EMBL" id="BMJM01000005">
    <property type="protein sequence ID" value="GGE11692.1"/>
    <property type="molecule type" value="Genomic_DNA"/>
</dbReference>
<dbReference type="Proteomes" id="UP000635071">
    <property type="component" value="Unassembled WGS sequence"/>
</dbReference>